<gene>
    <name evidence="1" type="ORF">Lp19_1247</name>
</gene>
<comment type="caution">
    <text evidence="1">The sequence shown here is derived from an EMBL/GenBank/DDBJ whole genome shotgun (WGS) entry which is preliminary data.</text>
</comment>
<dbReference type="EMBL" id="LUXM01000024">
    <property type="protein sequence ID" value="KZU95968.1"/>
    <property type="molecule type" value="Genomic_DNA"/>
</dbReference>
<protein>
    <submittedName>
        <fullName evidence="1">Uncharacterized protein</fullName>
    </submittedName>
</protein>
<evidence type="ECO:0000313" key="2">
    <source>
        <dbReference type="Proteomes" id="UP000076882"/>
    </source>
</evidence>
<proteinExistence type="predicted"/>
<accession>A0A165RWB2</accession>
<organism evidence="1 2">
    <name type="scientific">Lactiplantibacillus plantarum</name>
    <name type="common">Lactobacillus plantarum</name>
    <dbReference type="NCBI Taxonomy" id="1590"/>
    <lineage>
        <taxon>Bacteria</taxon>
        <taxon>Bacillati</taxon>
        <taxon>Bacillota</taxon>
        <taxon>Bacilli</taxon>
        <taxon>Lactobacillales</taxon>
        <taxon>Lactobacillaceae</taxon>
        <taxon>Lactiplantibacillus</taxon>
    </lineage>
</organism>
<name>A0A165RWB2_LACPN</name>
<dbReference type="Proteomes" id="UP000076882">
    <property type="component" value="Unassembled WGS sequence"/>
</dbReference>
<evidence type="ECO:0000313" key="1">
    <source>
        <dbReference type="EMBL" id="KZU95968.1"/>
    </source>
</evidence>
<dbReference type="AlphaFoldDB" id="A0A165RWB2"/>
<reference evidence="1 2" key="1">
    <citation type="submission" date="2016-03" db="EMBL/GenBank/DDBJ databases">
        <title>Comparative genomics of 54 Lactobacillus plantarum strains reveals genomic uncoupling from niche constraints.</title>
        <authorList>
            <person name="Martino M.E."/>
        </authorList>
    </citation>
    <scope>NUCLEOTIDE SEQUENCE [LARGE SCALE GENOMIC DNA]</scope>
    <source>
        <strain evidence="1 2">19.1</strain>
    </source>
</reference>
<sequence length="217" mass="24592">MKINVEYITPAEAKDILIKARLSKQSKPKAATLTNASEFVSQNIEESFNIKPNSTAQQLSLLDNHGVPLTERKFYNLVGEIKPFPDLTTEEQAFYFSAYAKPVVPSQEKLAPKHPDDRAYPLKGQLDLFGGVSDGLERMRQEYPTNQTKARSLNEMSSGERENFYDTYKAPIDYNEKHTSILNTVFLNNSGQPTKFKNLTDEEQSIVLDSLTNDYTE</sequence>
<dbReference type="PATRIC" id="fig|1590.201.peg.1027"/>